<protein>
    <submittedName>
        <fullName evidence="9">RNA polymerase sigma-70 factor (ECF subfamily)</fullName>
    </submittedName>
</protein>
<dbReference type="EMBL" id="JANUAE010000008">
    <property type="protein sequence ID" value="MCS3710659.1"/>
    <property type="molecule type" value="Genomic_DNA"/>
</dbReference>
<gene>
    <name evidence="11" type="ORF">GGP45_000792</name>
    <name evidence="9" type="ORF">GGP61_002279</name>
    <name evidence="8" type="ORF">GGP71_001397</name>
    <name evidence="10" type="ORF">GGP83_000318</name>
    <name evidence="12" type="ORF">GGP99_000759</name>
</gene>
<dbReference type="Gene3D" id="1.10.10.10">
    <property type="entry name" value="Winged helix-like DNA-binding domain superfamily/Winged helix DNA-binding domain"/>
    <property type="match status" value="1"/>
</dbReference>
<dbReference type="Proteomes" id="UP001155027">
    <property type="component" value="Unassembled WGS sequence"/>
</dbReference>
<keyword evidence="2" id="KW-0805">Transcription regulation</keyword>
<keyword evidence="5" id="KW-0804">Transcription</keyword>
<dbReference type="SUPFAM" id="SSF88659">
    <property type="entry name" value="Sigma3 and sigma4 domains of RNA polymerase sigma factors"/>
    <property type="match status" value="1"/>
</dbReference>
<dbReference type="InterPro" id="IPR013325">
    <property type="entry name" value="RNA_pol_sigma_r2"/>
</dbReference>
<feature type="domain" description="RNA polymerase sigma factor 70 region 4 type 2" evidence="7">
    <location>
        <begin position="156"/>
        <end position="207"/>
    </location>
</feature>
<dbReference type="Proteomes" id="UP001155010">
    <property type="component" value="Unassembled WGS sequence"/>
</dbReference>
<dbReference type="PANTHER" id="PTHR43133">
    <property type="entry name" value="RNA POLYMERASE ECF-TYPE SIGMA FACTO"/>
    <property type="match status" value="1"/>
</dbReference>
<dbReference type="InterPro" id="IPR036388">
    <property type="entry name" value="WH-like_DNA-bd_sf"/>
</dbReference>
<dbReference type="EMBL" id="JANUBB010000001">
    <property type="protein sequence ID" value="MCS3950392.1"/>
    <property type="molecule type" value="Genomic_DNA"/>
</dbReference>
<keyword evidence="4" id="KW-0238">DNA-binding</keyword>
<evidence type="ECO:0000259" key="7">
    <source>
        <dbReference type="Pfam" id="PF08281"/>
    </source>
</evidence>
<dbReference type="Pfam" id="PF04542">
    <property type="entry name" value="Sigma70_r2"/>
    <property type="match status" value="1"/>
</dbReference>
<evidence type="ECO:0000313" key="11">
    <source>
        <dbReference type="EMBL" id="MCS4120474.1"/>
    </source>
</evidence>
<dbReference type="CDD" id="cd06171">
    <property type="entry name" value="Sigma70_r4"/>
    <property type="match status" value="1"/>
</dbReference>
<name>A0A840D9M1_9BACT</name>
<accession>A0A840D9M1</accession>
<feature type="domain" description="RNA polymerase sigma-70 region 2" evidence="6">
    <location>
        <begin position="50"/>
        <end position="118"/>
    </location>
</feature>
<evidence type="ECO:0000256" key="5">
    <source>
        <dbReference type="ARBA" id="ARBA00023163"/>
    </source>
</evidence>
<dbReference type="EMBL" id="JANUBL010000001">
    <property type="protein sequence ID" value="MCS4120474.1"/>
    <property type="molecule type" value="Genomic_DNA"/>
</dbReference>
<dbReference type="InterPro" id="IPR014284">
    <property type="entry name" value="RNA_pol_sigma-70_dom"/>
</dbReference>
<dbReference type="Proteomes" id="UP001155144">
    <property type="component" value="Unassembled WGS sequence"/>
</dbReference>
<evidence type="ECO:0000313" key="8">
    <source>
        <dbReference type="EMBL" id="MCS3677481.1"/>
    </source>
</evidence>
<evidence type="ECO:0000256" key="3">
    <source>
        <dbReference type="ARBA" id="ARBA00023082"/>
    </source>
</evidence>
<dbReference type="SUPFAM" id="SSF88946">
    <property type="entry name" value="Sigma2 domain of RNA polymerase sigma factors"/>
    <property type="match status" value="1"/>
</dbReference>
<comment type="caution">
    <text evidence="9">The sequence shown here is derived from an EMBL/GenBank/DDBJ whole genome shotgun (WGS) entry which is preliminary data.</text>
</comment>
<dbReference type="Proteomes" id="UP001155110">
    <property type="component" value="Unassembled WGS sequence"/>
</dbReference>
<dbReference type="Pfam" id="PF08281">
    <property type="entry name" value="Sigma70_r4_2"/>
    <property type="match status" value="1"/>
</dbReference>
<dbReference type="InterPro" id="IPR039425">
    <property type="entry name" value="RNA_pol_sigma-70-like"/>
</dbReference>
<dbReference type="RefSeq" id="WP_013062898.1">
    <property type="nucleotide sequence ID" value="NZ_CALTRV010000004.1"/>
</dbReference>
<evidence type="ECO:0000313" key="9">
    <source>
        <dbReference type="EMBL" id="MCS3710659.1"/>
    </source>
</evidence>
<comment type="similarity">
    <text evidence="1">Belongs to the sigma-70 factor family. ECF subfamily.</text>
</comment>
<evidence type="ECO:0000313" key="13">
    <source>
        <dbReference type="Proteomes" id="UP001155057"/>
    </source>
</evidence>
<dbReference type="GO" id="GO:0016987">
    <property type="term" value="F:sigma factor activity"/>
    <property type="evidence" value="ECO:0007669"/>
    <property type="project" value="UniProtKB-KW"/>
</dbReference>
<organism evidence="9 13">
    <name type="scientific">Salinibacter ruber</name>
    <dbReference type="NCBI Taxonomy" id="146919"/>
    <lineage>
        <taxon>Bacteria</taxon>
        <taxon>Pseudomonadati</taxon>
        <taxon>Rhodothermota</taxon>
        <taxon>Rhodothermia</taxon>
        <taxon>Rhodothermales</taxon>
        <taxon>Salinibacteraceae</taxon>
        <taxon>Salinibacter</taxon>
    </lineage>
</organism>
<dbReference type="Proteomes" id="UP001155057">
    <property type="component" value="Unassembled WGS sequence"/>
</dbReference>
<keyword evidence="3" id="KW-0731">Sigma factor</keyword>
<dbReference type="InterPro" id="IPR013324">
    <property type="entry name" value="RNA_pol_sigma_r3/r4-like"/>
</dbReference>
<dbReference type="AlphaFoldDB" id="A0A840D9M1"/>
<evidence type="ECO:0000256" key="2">
    <source>
        <dbReference type="ARBA" id="ARBA00023015"/>
    </source>
</evidence>
<dbReference type="Gene3D" id="1.10.1740.10">
    <property type="match status" value="1"/>
</dbReference>
<evidence type="ECO:0000256" key="4">
    <source>
        <dbReference type="ARBA" id="ARBA00023125"/>
    </source>
</evidence>
<dbReference type="InterPro" id="IPR007627">
    <property type="entry name" value="RNA_pol_sigma70_r2"/>
</dbReference>
<proteinExistence type="inferred from homology"/>
<dbReference type="InterPro" id="IPR013249">
    <property type="entry name" value="RNA_pol_sigma70_r4_t2"/>
</dbReference>
<evidence type="ECO:0000313" key="12">
    <source>
        <dbReference type="EMBL" id="MCS4156817.1"/>
    </source>
</evidence>
<dbReference type="GO" id="GO:0003677">
    <property type="term" value="F:DNA binding"/>
    <property type="evidence" value="ECO:0007669"/>
    <property type="project" value="UniProtKB-KW"/>
</dbReference>
<dbReference type="GeneID" id="83729776"/>
<reference evidence="9" key="1">
    <citation type="submission" date="2022-08" db="EMBL/GenBank/DDBJ databases">
        <title>Genomic Encyclopedia of Type Strains, Phase V (KMG-V): Genome sequencing to study the core and pangenomes of soil and plant-associated prokaryotes.</title>
        <authorList>
            <person name="Whitman W."/>
        </authorList>
    </citation>
    <scope>NUCLEOTIDE SEQUENCE</scope>
    <source>
        <strain evidence="8">0</strain>
        <strain evidence="10">SP2017</strain>
        <strain evidence="12">SP3002</strain>
        <strain evidence="11">SP3026</strain>
        <strain evidence="9">SP3049</strain>
    </source>
</reference>
<evidence type="ECO:0000259" key="6">
    <source>
        <dbReference type="Pfam" id="PF04542"/>
    </source>
</evidence>
<sequence length="221" mass="26181">MAKDKAEVVTKKTASKDKNAFNQHEALQEMSDEDLMSQFQAGTVEAFNILVERYSDRLMQYLYRFLGDKKRCEDLLQETFLRVHRNRHSYRRIAKFSTWLYTIAGNLARSEYRKRKRRRMQSIQSVNRDNEEYEMEIPDESFSPDKHAESTIQDHYIQEAMNEIPPAFREVVVLRDIQQLAYDEIAEITGLPMGTVKSRINRGRTKLQALLQDVYPFQEEE</sequence>
<dbReference type="PANTHER" id="PTHR43133:SF8">
    <property type="entry name" value="RNA POLYMERASE SIGMA FACTOR HI_1459-RELATED"/>
    <property type="match status" value="1"/>
</dbReference>
<dbReference type="GO" id="GO:0006352">
    <property type="term" value="P:DNA-templated transcription initiation"/>
    <property type="evidence" value="ECO:0007669"/>
    <property type="project" value="InterPro"/>
</dbReference>
<dbReference type="EMBL" id="JANUAU010000003">
    <property type="protein sequence ID" value="MCS3677481.1"/>
    <property type="molecule type" value="Genomic_DNA"/>
</dbReference>
<evidence type="ECO:0000256" key="1">
    <source>
        <dbReference type="ARBA" id="ARBA00010641"/>
    </source>
</evidence>
<dbReference type="NCBIfam" id="TIGR02937">
    <property type="entry name" value="sigma70-ECF"/>
    <property type="match status" value="1"/>
</dbReference>
<evidence type="ECO:0000313" key="10">
    <source>
        <dbReference type="EMBL" id="MCS3950392.1"/>
    </source>
</evidence>
<dbReference type="EMBL" id="JANTZM010000003">
    <property type="protein sequence ID" value="MCS4156817.1"/>
    <property type="molecule type" value="Genomic_DNA"/>
</dbReference>